<gene>
    <name evidence="2" type="ORF">DB88DRAFT_497664</name>
</gene>
<dbReference type="Proteomes" id="UP001182556">
    <property type="component" value="Unassembled WGS sequence"/>
</dbReference>
<keyword evidence="3" id="KW-1185">Reference proteome</keyword>
<sequence length="631" mass="72743">MTAYSRNSYHALRLVLDSQSYLPQRSISATINAWSNRLASVFNPDTPSGPEPVPTNFLEDNAIDEYESIRSTLLPRDLTPKPIPWPTLFAPRHDKAHASGSTRPRDFDLILYDLVRRKEYDKATQVLQEYQAAGGAPVPHDEYFDVALYHLDTAAPDLDLFLDWLSRTPTYRASYSDKTRDSNQRIARIVNTLRRNHTGDTELIARVLNVFAVRGSLPYAMSDLISQLTLIAPPSYTLKTIRDTIELYQATQISWKVTPELREVERNAVAKHVQTWWNQYTRRLLLTGHKSEANYLFDKMKSSGWDVKADKYTIAKMKLPERSGRMKDDAPPETWLARDLPMPQRIRKFLVNHENPSSRELAQLLRDLESFTPTHPTLVKRFESRFVFRSKSQLNRDWDRRAWKLWKAQMIILRGKGLHHQVVQSFRSRYLWIGLPDHPSLAIPSLETDVPRLPRPSIDDINIVLPSLLALLPTKEAMDTFTKQYLAQAKTLPPSLHPNEPTSAMLVRAHIRQLSVSHGLLCLKNIAKAGFTPGYSAFEAILIAHARSGHSRQTYRYWGKMTRSENFLGKIHMPPPNERTEEALRKIISRYIDEEGGMRMKRDPRRKATRKRLREKTVPGADTPLKNFDTW</sequence>
<evidence type="ECO:0000313" key="2">
    <source>
        <dbReference type="EMBL" id="KAK1922248.1"/>
    </source>
</evidence>
<organism evidence="2 3">
    <name type="scientific">Papiliotrema laurentii</name>
    <name type="common">Cryptococcus laurentii</name>
    <dbReference type="NCBI Taxonomy" id="5418"/>
    <lineage>
        <taxon>Eukaryota</taxon>
        <taxon>Fungi</taxon>
        <taxon>Dikarya</taxon>
        <taxon>Basidiomycota</taxon>
        <taxon>Agaricomycotina</taxon>
        <taxon>Tremellomycetes</taxon>
        <taxon>Tremellales</taxon>
        <taxon>Rhynchogastremaceae</taxon>
        <taxon>Papiliotrema</taxon>
    </lineage>
</organism>
<reference evidence="2" key="1">
    <citation type="submission" date="2023-02" db="EMBL/GenBank/DDBJ databases">
        <title>Identification and recombinant expression of a fungal hydrolase from Papiliotrema laurentii that hydrolyzes apple cutin and clears colloidal polyester polyurethane.</title>
        <authorList>
            <consortium name="DOE Joint Genome Institute"/>
            <person name="Roman V.A."/>
            <person name="Bojanowski C."/>
            <person name="Crable B.R."/>
            <person name="Wagner D.N."/>
            <person name="Hung C.S."/>
            <person name="Nadeau L.J."/>
            <person name="Schratz L."/>
            <person name="Haridas S."/>
            <person name="Pangilinan J."/>
            <person name="Lipzen A."/>
            <person name="Na H."/>
            <person name="Yan M."/>
            <person name="Ng V."/>
            <person name="Grigoriev I.V."/>
            <person name="Spatafora J.W."/>
            <person name="Barlow D."/>
            <person name="Biffinger J."/>
            <person name="Kelley-Loughnane N."/>
            <person name="Varaljay V.A."/>
            <person name="Crookes-Goodson W.J."/>
        </authorList>
    </citation>
    <scope>NUCLEOTIDE SEQUENCE</scope>
    <source>
        <strain evidence="2">5307AH</strain>
    </source>
</reference>
<proteinExistence type="predicted"/>
<feature type="compositionally biased region" description="Basic residues" evidence="1">
    <location>
        <begin position="602"/>
        <end position="614"/>
    </location>
</feature>
<evidence type="ECO:0000256" key="1">
    <source>
        <dbReference type="SAM" id="MobiDB-lite"/>
    </source>
</evidence>
<dbReference type="AlphaFoldDB" id="A0AAD9CXL5"/>
<comment type="caution">
    <text evidence="2">The sequence shown here is derived from an EMBL/GenBank/DDBJ whole genome shotgun (WGS) entry which is preliminary data.</text>
</comment>
<evidence type="ECO:0000313" key="3">
    <source>
        <dbReference type="Proteomes" id="UP001182556"/>
    </source>
</evidence>
<protein>
    <submittedName>
        <fullName evidence="2">Uncharacterized protein</fullName>
    </submittedName>
</protein>
<accession>A0AAD9CXL5</accession>
<name>A0AAD9CXL5_PAPLA</name>
<feature type="region of interest" description="Disordered" evidence="1">
    <location>
        <begin position="596"/>
        <end position="631"/>
    </location>
</feature>
<dbReference type="EMBL" id="JAODAN010000009">
    <property type="protein sequence ID" value="KAK1922248.1"/>
    <property type="molecule type" value="Genomic_DNA"/>
</dbReference>